<dbReference type="EMBL" id="QGNW01000170">
    <property type="protein sequence ID" value="RVW88812.1"/>
    <property type="molecule type" value="Genomic_DNA"/>
</dbReference>
<proteinExistence type="predicted"/>
<accession>A0A438HWH1</accession>
<comment type="caution">
    <text evidence="2">The sequence shown here is derived from an EMBL/GenBank/DDBJ whole genome shotgun (WGS) entry which is preliminary data.</text>
</comment>
<dbReference type="CDD" id="cd09272">
    <property type="entry name" value="RNase_HI_RT_Ty1"/>
    <property type="match status" value="1"/>
</dbReference>
<sequence>MEHLLALLKSNSTSGTPSVSVAHTGNELYAPSCRFKSTPWIIDSGASNHMTNSSNMFESYSPCPGNKKDRSSGKTIGSARMINEEEILRIKKNRNNLEPVVYSRKKVSGRSKDQLIIPAHGQPKALGNGSLNASGNPPFVPAPIHTSSSPVTDLSLLSHFDPSPEISAPEPGLGLAPVVPAQDLDLDLPIALRKGTRACTKHPIAKYISYSNLSDNYRAFTTNISKLVVPRNIQEALDEPSWKLAVFEEMNALKKNGTWEVVDLPKEKKLDDCNELKKLKGKLAEEFEIKDLGALKYFLGMEFARSKEEANVKLQPTKAKNVKDRDRYQRLVGRLIYLFHTHLDIAFSDPKVSKGTLGRGLMFKSRGHLQIEAYTDADWARSIVDRRSTSGYFSFVGDNLVTWRSKKQNVVARSSAEVEFRAVAHVICEIMWIRRLLEELKMTGSSPMKLYCDNKAAILVAHNLVLHDCTKHVEVDKHFIKEKIDNGLVCMTDIPTEEQVANVFTKGLHKRQFDFLVGKLAMEDIFKPA</sequence>
<dbReference type="AlphaFoldDB" id="A0A438HWH1"/>
<dbReference type="PANTHER" id="PTHR11439:SF440">
    <property type="entry name" value="INTEGRASE CATALYTIC DOMAIN-CONTAINING PROTEIN"/>
    <property type="match status" value="1"/>
</dbReference>
<feature type="domain" description="Retrovirus-related Pol polyprotein from transposon TNT 1-94-like beta-barrel" evidence="1">
    <location>
        <begin position="40"/>
        <end position="67"/>
    </location>
</feature>
<evidence type="ECO:0000313" key="3">
    <source>
        <dbReference type="Proteomes" id="UP000288805"/>
    </source>
</evidence>
<reference evidence="2 3" key="1">
    <citation type="journal article" date="2018" name="PLoS Genet.">
        <title>Population sequencing reveals clonal diversity and ancestral inbreeding in the grapevine cultivar Chardonnay.</title>
        <authorList>
            <person name="Roach M.J."/>
            <person name="Johnson D.L."/>
            <person name="Bohlmann J."/>
            <person name="van Vuuren H.J."/>
            <person name="Jones S.J."/>
            <person name="Pretorius I.S."/>
            <person name="Schmidt S.A."/>
            <person name="Borneman A.R."/>
        </authorList>
    </citation>
    <scope>NUCLEOTIDE SEQUENCE [LARGE SCALE GENOMIC DNA]</scope>
    <source>
        <strain evidence="3">cv. Chardonnay</strain>
        <tissue evidence="2">Leaf</tissue>
    </source>
</reference>
<dbReference type="Proteomes" id="UP000288805">
    <property type="component" value="Unassembled WGS sequence"/>
</dbReference>
<dbReference type="PANTHER" id="PTHR11439">
    <property type="entry name" value="GAG-POL-RELATED RETROTRANSPOSON"/>
    <property type="match status" value="1"/>
</dbReference>
<protein>
    <submittedName>
        <fullName evidence="2">Retrovirus-related Pol polyprotein from transposon RE1</fullName>
    </submittedName>
</protein>
<dbReference type="Pfam" id="PF22936">
    <property type="entry name" value="Pol_BBD"/>
    <property type="match status" value="1"/>
</dbReference>
<evidence type="ECO:0000259" key="1">
    <source>
        <dbReference type="Pfam" id="PF22936"/>
    </source>
</evidence>
<evidence type="ECO:0000313" key="2">
    <source>
        <dbReference type="EMBL" id="RVW88812.1"/>
    </source>
</evidence>
<name>A0A438HWH1_VITVI</name>
<organism evidence="2 3">
    <name type="scientific">Vitis vinifera</name>
    <name type="common">Grape</name>
    <dbReference type="NCBI Taxonomy" id="29760"/>
    <lineage>
        <taxon>Eukaryota</taxon>
        <taxon>Viridiplantae</taxon>
        <taxon>Streptophyta</taxon>
        <taxon>Embryophyta</taxon>
        <taxon>Tracheophyta</taxon>
        <taxon>Spermatophyta</taxon>
        <taxon>Magnoliopsida</taxon>
        <taxon>eudicotyledons</taxon>
        <taxon>Gunneridae</taxon>
        <taxon>Pentapetalae</taxon>
        <taxon>rosids</taxon>
        <taxon>Vitales</taxon>
        <taxon>Vitaceae</taxon>
        <taxon>Viteae</taxon>
        <taxon>Vitis</taxon>
    </lineage>
</organism>
<dbReference type="InterPro" id="IPR054722">
    <property type="entry name" value="PolX-like_BBD"/>
</dbReference>
<gene>
    <name evidence="2" type="primary">RE1_139</name>
    <name evidence="2" type="ORF">CK203_034687</name>
</gene>